<organism evidence="2 3">
    <name type="scientific">Desulfoluna limicola</name>
    <dbReference type="NCBI Taxonomy" id="2810562"/>
    <lineage>
        <taxon>Bacteria</taxon>
        <taxon>Pseudomonadati</taxon>
        <taxon>Thermodesulfobacteriota</taxon>
        <taxon>Desulfobacteria</taxon>
        <taxon>Desulfobacterales</taxon>
        <taxon>Desulfolunaceae</taxon>
        <taxon>Desulfoluna</taxon>
    </lineage>
</organism>
<reference evidence="2 3" key="1">
    <citation type="submission" date="2021-02" db="EMBL/GenBank/DDBJ databases">
        <title>Complete genome of Desulfoluna sp. strain ASN36.</title>
        <authorList>
            <person name="Takahashi A."/>
            <person name="Kojima H."/>
            <person name="Fukui M."/>
        </authorList>
    </citation>
    <scope>NUCLEOTIDE SEQUENCE [LARGE SCALE GENOMIC DNA]</scope>
    <source>
        <strain evidence="2 3">ASN36</strain>
    </source>
</reference>
<keyword evidence="1" id="KW-0472">Membrane</keyword>
<name>A0ABM7PCC5_9BACT</name>
<feature type="transmembrane region" description="Helical" evidence="1">
    <location>
        <begin position="15"/>
        <end position="34"/>
    </location>
</feature>
<evidence type="ECO:0000313" key="3">
    <source>
        <dbReference type="Proteomes" id="UP001320148"/>
    </source>
</evidence>
<gene>
    <name evidence="2" type="ORF">DSLASN_04410</name>
</gene>
<feature type="transmembrane region" description="Helical" evidence="1">
    <location>
        <begin position="132"/>
        <end position="150"/>
    </location>
</feature>
<keyword evidence="3" id="KW-1185">Reference proteome</keyword>
<dbReference type="EMBL" id="AP024488">
    <property type="protein sequence ID" value="BCS94809.1"/>
    <property type="molecule type" value="Genomic_DNA"/>
</dbReference>
<evidence type="ECO:0000256" key="1">
    <source>
        <dbReference type="SAM" id="Phobius"/>
    </source>
</evidence>
<accession>A0ABM7PCC5</accession>
<protein>
    <submittedName>
        <fullName evidence="2">Uncharacterized protein</fullName>
    </submittedName>
</protein>
<sequence length="163" mass="18889">MTNTQHGIWHHQRRFILGYVGIILIPLAILIGYFCYDKGLALGSGPVTITLKWSNMTSHTSSGGIRGGGNTKQTSYGWDYHVWGETETGQRCFIDVDDLLVYNTFTKGEVVDTAYTFHKEKGDWRWTWSAKFILDVWVWAFLFMLIRIWIKENGLFRQKEEEG</sequence>
<keyword evidence="1" id="KW-0812">Transmembrane</keyword>
<keyword evidence="1" id="KW-1133">Transmembrane helix</keyword>
<proteinExistence type="predicted"/>
<dbReference type="Proteomes" id="UP001320148">
    <property type="component" value="Chromosome"/>
</dbReference>
<evidence type="ECO:0000313" key="2">
    <source>
        <dbReference type="EMBL" id="BCS94809.1"/>
    </source>
</evidence>
<dbReference type="RefSeq" id="WP_236891115.1">
    <property type="nucleotide sequence ID" value="NZ_AP024488.1"/>
</dbReference>